<keyword evidence="2" id="KW-1185">Reference proteome</keyword>
<gene>
    <name evidence="1" type="ORF">RUM44_009081</name>
</gene>
<evidence type="ECO:0000313" key="2">
    <source>
        <dbReference type="Proteomes" id="UP001359485"/>
    </source>
</evidence>
<name>A0ABR1ARN9_POLSC</name>
<accession>A0ABR1ARN9</accession>
<organism evidence="1 2">
    <name type="scientific">Polyplax serrata</name>
    <name type="common">Common mouse louse</name>
    <dbReference type="NCBI Taxonomy" id="468196"/>
    <lineage>
        <taxon>Eukaryota</taxon>
        <taxon>Metazoa</taxon>
        <taxon>Ecdysozoa</taxon>
        <taxon>Arthropoda</taxon>
        <taxon>Hexapoda</taxon>
        <taxon>Insecta</taxon>
        <taxon>Pterygota</taxon>
        <taxon>Neoptera</taxon>
        <taxon>Paraneoptera</taxon>
        <taxon>Psocodea</taxon>
        <taxon>Troctomorpha</taxon>
        <taxon>Phthiraptera</taxon>
        <taxon>Anoplura</taxon>
        <taxon>Polyplacidae</taxon>
        <taxon>Polyplax</taxon>
    </lineage>
</organism>
<protein>
    <submittedName>
        <fullName evidence="1">Uncharacterized protein</fullName>
    </submittedName>
</protein>
<reference evidence="1 2" key="1">
    <citation type="submission" date="2023-09" db="EMBL/GenBank/DDBJ databases">
        <title>Genomes of two closely related lineages of the louse Polyplax serrata with different host specificities.</title>
        <authorList>
            <person name="Martinu J."/>
            <person name="Tarabai H."/>
            <person name="Stefka J."/>
            <person name="Hypsa V."/>
        </authorList>
    </citation>
    <scope>NUCLEOTIDE SEQUENCE [LARGE SCALE GENOMIC DNA]</scope>
    <source>
        <strain evidence="1">98ZLc_SE</strain>
    </source>
</reference>
<dbReference type="EMBL" id="JAWJWF010000045">
    <property type="protein sequence ID" value="KAK6626607.1"/>
    <property type="molecule type" value="Genomic_DNA"/>
</dbReference>
<comment type="caution">
    <text evidence="1">The sequence shown here is derived from an EMBL/GenBank/DDBJ whole genome shotgun (WGS) entry which is preliminary data.</text>
</comment>
<sequence length="119" mass="13077">MKVDELGFNDIGNDLKGHEVQAWRRAGSIKGPCPVVVDNAKSSLVGYCVKLKNPQTPYRVLVEYRIQYKSGNVRSTSLKALILSGVEPVNVNLIVPENLNGSNSPTTLKLQNNLFHDSV</sequence>
<evidence type="ECO:0000313" key="1">
    <source>
        <dbReference type="EMBL" id="KAK6626607.1"/>
    </source>
</evidence>
<dbReference type="Proteomes" id="UP001359485">
    <property type="component" value="Unassembled WGS sequence"/>
</dbReference>
<proteinExistence type="predicted"/>